<organism evidence="2 3">
    <name type="scientific">Legionella norrlandica</name>
    <dbReference type="NCBI Taxonomy" id="1498499"/>
    <lineage>
        <taxon>Bacteria</taxon>
        <taxon>Pseudomonadati</taxon>
        <taxon>Pseudomonadota</taxon>
        <taxon>Gammaproteobacteria</taxon>
        <taxon>Legionellales</taxon>
        <taxon>Legionellaceae</taxon>
        <taxon>Legionella</taxon>
    </lineage>
</organism>
<keyword evidence="1" id="KW-0812">Transmembrane</keyword>
<keyword evidence="1" id="KW-1133">Transmembrane helix</keyword>
<feature type="transmembrane region" description="Helical" evidence="1">
    <location>
        <begin position="276"/>
        <end position="294"/>
    </location>
</feature>
<proteinExistence type="predicted"/>
<keyword evidence="1" id="KW-0472">Membrane</keyword>
<dbReference type="Proteomes" id="UP000054422">
    <property type="component" value="Unassembled WGS sequence"/>
</dbReference>
<name>A0A0A2T8C8_9GAMM</name>
<comment type="caution">
    <text evidence="2">The sequence shown here is derived from an EMBL/GenBank/DDBJ whole genome shotgun (WGS) entry which is preliminary data.</text>
</comment>
<dbReference type="STRING" id="1498499.EP47_04775"/>
<reference evidence="2 3" key="1">
    <citation type="submission" date="2014-05" db="EMBL/GenBank/DDBJ databases">
        <authorList>
            <person name="Rizzardi K."/>
            <person name="Winiecka-Krusnell J."/>
            <person name="Ramliden M."/>
            <person name="Alm E."/>
            <person name="Andersson S."/>
            <person name="Byfors S."/>
        </authorList>
    </citation>
    <scope>NUCLEOTIDE SEQUENCE [LARGE SCALE GENOMIC DNA]</scope>
    <source>
        <strain evidence="2 3">LEGN</strain>
    </source>
</reference>
<dbReference type="EMBL" id="JNCF01000011">
    <property type="protein sequence ID" value="KGP63683.1"/>
    <property type="molecule type" value="Genomic_DNA"/>
</dbReference>
<gene>
    <name evidence="2" type="ORF">EP47_04775</name>
</gene>
<dbReference type="AlphaFoldDB" id="A0A0A2T8C8"/>
<evidence type="ECO:0000256" key="1">
    <source>
        <dbReference type="SAM" id="Phobius"/>
    </source>
</evidence>
<dbReference type="OrthoDB" id="5637237at2"/>
<protein>
    <submittedName>
        <fullName evidence="2">Uncharacterized protein</fullName>
    </submittedName>
</protein>
<evidence type="ECO:0000313" key="3">
    <source>
        <dbReference type="Proteomes" id="UP000054422"/>
    </source>
</evidence>
<sequence>MSQHTELFEFLSELIDIQIKKYVELAKRKVVEDALINADLVSEEVNELLVLAEQVLKEIENNEKSDSSDSIDRILDQVKFYLEQEHLRSYAEWLLIKNDSQDTVYYRTGAQLRRLGEIKRFASEEYSQPITHIQQQCQHDSVQIIHSILALAIQLRENPDMELDKSIPADAQVVLRRNATTRYIEFKDTMGRWHQSSEDFLQESTLKFSDTELLFEPARKRAMQHESQLEYLRSRYQSIKSPSQSEEVEGDEMVSEEKDYSAEVPERKSVFSSTNLLFFGGVALAAVIFLPRLLSQFKVNRL</sequence>
<evidence type="ECO:0000313" key="2">
    <source>
        <dbReference type="EMBL" id="KGP63683.1"/>
    </source>
</evidence>
<dbReference type="RefSeq" id="WP_035888031.1">
    <property type="nucleotide sequence ID" value="NZ_JNCF01000011.1"/>
</dbReference>
<accession>A0A0A2T8C8</accession>
<keyword evidence="3" id="KW-1185">Reference proteome</keyword>